<evidence type="ECO:0008006" key="13">
    <source>
        <dbReference type="Google" id="ProtNLM"/>
    </source>
</evidence>
<proteinExistence type="predicted"/>
<keyword evidence="8" id="KW-0675">Receptor</keyword>
<dbReference type="PANTHER" id="PTHR21137">
    <property type="entry name" value="ODORANT RECEPTOR"/>
    <property type="match status" value="1"/>
</dbReference>
<evidence type="ECO:0000256" key="2">
    <source>
        <dbReference type="ARBA" id="ARBA00022475"/>
    </source>
</evidence>
<evidence type="ECO:0000256" key="5">
    <source>
        <dbReference type="ARBA" id="ARBA00022725"/>
    </source>
</evidence>
<evidence type="ECO:0000256" key="10">
    <source>
        <dbReference type="SAM" id="Phobius"/>
    </source>
</evidence>
<dbReference type="EMBL" id="OZ034825">
    <property type="protein sequence ID" value="CAL1679888.1"/>
    <property type="molecule type" value="Genomic_DNA"/>
</dbReference>
<evidence type="ECO:0000256" key="4">
    <source>
        <dbReference type="ARBA" id="ARBA00022692"/>
    </source>
</evidence>
<evidence type="ECO:0000256" key="3">
    <source>
        <dbReference type="ARBA" id="ARBA00022606"/>
    </source>
</evidence>
<keyword evidence="2" id="KW-1003">Cell membrane</keyword>
<feature type="transmembrane region" description="Helical" evidence="10">
    <location>
        <begin position="118"/>
        <end position="147"/>
    </location>
</feature>
<keyword evidence="5" id="KW-0552">Olfaction</keyword>
<feature type="transmembrane region" description="Helical" evidence="10">
    <location>
        <begin position="282"/>
        <end position="310"/>
    </location>
</feature>
<gene>
    <name evidence="11" type="ORF">LPLAT_LOCUS6001</name>
</gene>
<dbReference type="Pfam" id="PF02949">
    <property type="entry name" value="7tm_6"/>
    <property type="match status" value="1"/>
</dbReference>
<dbReference type="AlphaFoldDB" id="A0AAV2NIA3"/>
<dbReference type="InterPro" id="IPR004117">
    <property type="entry name" value="7tm6_olfct_rcpt"/>
</dbReference>
<keyword evidence="4 10" id="KW-0812">Transmembrane</keyword>
<evidence type="ECO:0000313" key="12">
    <source>
        <dbReference type="Proteomes" id="UP001497644"/>
    </source>
</evidence>
<feature type="transmembrane region" description="Helical" evidence="10">
    <location>
        <begin position="192"/>
        <end position="213"/>
    </location>
</feature>
<dbReference type="GO" id="GO:0005886">
    <property type="term" value="C:plasma membrane"/>
    <property type="evidence" value="ECO:0007669"/>
    <property type="project" value="UniProtKB-SubCell"/>
</dbReference>
<evidence type="ECO:0000256" key="8">
    <source>
        <dbReference type="ARBA" id="ARBA00023170"/>
    </source>
</evidence>
<feature type="transmembrane region" description="Helical" evidence="10">
    <location>
        <begin position="72"/>
        <end position="98"/>
    </location>
</feature>
<keyword evidence="3" id="KW-0716">Sensory transduction</keyword>
<organism evidence="11 12">
    <name type="scientific">Lasius platythorax</name>
    <dbReference type="NCBI Taxonomy" id="488582"/>
    <lineage>
        <taxon>Eukaryota</taxon>
        <taxon>Metazoa</taxon>
        <taxon>Ecdysozoa</taxon>
        <taxon>Arthropoda</taxon>
        <taxon>Hexapoda</taxon>
        <taxon>Insecta</taxon>
        <taxon>Pterygota</taxon>
        <taxon>Neoptera</taxon>
        <taxon>Endopterygota</taxon>
        <taxon>Hymenoptera</taxon>
        <taxon>Apocrita</taxon>
        <taxon>Aculeata</taxon>
        <taxon>Formicoidea</taxon>
        <taxon>Formicidae</taxon>
        <taxon>Formicinae</taxon>
        <taxon>Lasius</taxon>
        <taxon>Lasius</taxon>
    </lineage>
</organism>
<keyword evidence="7 10" id="KW-0472">Membrane</keyword>
<evidence type="ECO:0000256" key="7">
    <source>
        <dbReference type="ARBA" id="ARBA00023136"/>
    </source>
</evidence>
<dbReference type="GO" id="GO:0005549">
    <property type="term" value="F:odorant binding"/>
    <property type="evidence" value="ECO:0007669"/>
    <property type="project" value="InterPro"/>
</dbReference>
<keyword evidence="6 10" id="KW-1133">Transmembrane helix</keyword>
<accession>A0AAV2NIA3</accession>
<evidence type="ECO:0000256" key="9">
    <source>
        <dbReference type="ARBA" id="ARBA00023224"/>
    </source>
</evidence>
<sequence>MLMNAYKNQNNDVGELMKNVSHMTALMEAILDSILCTIKRKQLQNLVVRIEEFMKVSKDRERVILQKYINRYTTFISTVAISFTMAGVTVICAPLFVPLEFPLDVWYPFSTEPLLLKFILYIMQIFTIAHTIFCLDVDIMIAVFFFYSTARLEMLAFEIERATDEDHVVSSIKKHQEIIEFVSKTQQTLQHILFKTNFTMAFTVISGGFPMLYLQSSVLIPQFISMAVGALQRLFITAWAADDLREVSTRLASSIYGAPWIGKTQKIKSDIFVMLQRSQKPLLISMSSLLPALTLEYYANFVTTVLSYFMTMRVVIAS</sequence>
<keyword evidence="9" id="KW-0807">Transducer</keyword>
<evidence type="ECO:0000256" key="6">
    <source>
        <dbReference type="ARBA" id="ARBA00022989"/>
    </source>
</evidence>
<dbReference type="GO" id="GO:0007165">
    <property type="term" value="P:signal transduction"/>
    <property type="evidence" value="ECO:0007669"/>
    <property type="project" value="UniProtKB-KW"/>
</dbReference>
<name>A0AAV2NIA3_9HYME</name>
<evidence type="ECO:0000313" key="11">
    <source>
        <dbReference type="EMBL" id="CAL1679888.1"/>
    </source>
</evidence>
<reference evidence="11" key="1">
    <citation type="submission" date="2024-04" db="EMBL/GenBank/DDBJ databases">
        <authorList>
            <consortium name="Molecular Ecology Group"/>
        </authorList>
    </citation>
    <scope>NUCLEOTIDE SEQUENCE</scope>
</reference>
<dbReference type="GO" id="GO:0004984">
    <property type="term" value="F:olfactory receptor activity"/>
    <property type="evidence" value="ECO:0007669"/>
    <property type="project" value="InterPro"/>
</dbReference>
<evidence type="ECO:0000256" key="1">
    <source>
        <dbReference type="ARBA" id="ARBA00004651"/>
    </source>
</evidence>
<comment type="subcellular location">
    <subcellularLocation>
        <location evidence="1">Cell membrane</location>
        <topology evidence="1">Multi-pass membrane protein</topology>
    </subcellularLocation>
</comment>
<protein>
    <recommendedName>
        <fullName evidence="13">Odorant receptor</fullName>
    </recommendedName>
</protein>
<dbReference type="Proteomes" id="UP001497644">
    <property type="component" value="Chromosome 2"/>
</dbReference>
<dbReference type="PANTHER" id="PTHR21137:SF35">
    <property type="entry name" value="ODORANT RECEPTOR 19A-RELATED"/>
    <property type="match status" value="1"/>
</dbReference>
<keyword evidence="12" id="KW-1185">Reference proteome</keyword>